<gene>
    <name evidence="2" type="ORF">FHX52_3425</name>
</gene>
<proteinExistence type="predicted"/>
<protein>
    <submittedName>
        <fullName evidence="2">Uncharacterized protein</fullName>
    </submittedName>
</protein>
<evidence type="ECO:0000313" key="3">
    <source>
        <dbReference type="Proteomes" id="UP000320085"/>
    </source>
</evidence>
<comment type="caution">
    <text evidence="2">The sequence shown here is derived from an EMBL/GenBank/DDBJ whole genome shotgun (WGS) entry which is preliminary data.</text>
</comment>
<dbReference type="EMBL" id="VFQF01000002">
    <property type="protein sequence ID" value="TQN46696.1"/>
    <property type="molecule type" value="Genomic_DNA"/>
</dbReference>
<organism evidence="2 3">
    <name type="scientific">Humibacillus xanthopallidus</name>
    <dbReference type="NCBI Taxonomy" id="412689"/>
    <lineage>
        <taxon>Bacteria</taxon>
        <taxon>Bacillati</taxon>
        <taxon>Actinomycetota</taxon>
        <taxon>Actinomycetes</taxon>
        <taxon>Micrococcales</taxon>
        <taxon>Intrasporangiaceae</taxon>
        <taxon>Humibacillus</taxon>
    </lineage>
</organism>
<evidence type="ECO:0000256" key="1">
    <source>
        <dbReference type="SAM" id="Phobius"/>
    </source>
</evidence>
<dbReference type="Proteomes" id="UP000320085">
    <property type="component" value="Unassembled WGS sequence"/>
</dbReference>
<accession>A0A543PRI9</accession>
<feature type="transmembrane region" description="Helical" evidence="1">
    <location>
        <begin position="86"/>
        <end position="109"/>
    </location>
</feature>
<dbReference type="AlphaFoldDB" id="A0A543PRI9"/>
<dbReference type="OrthoDB" id="10006617at2"/>
<keyword evidence="1" id="KW-0812">Transmembrane</keyword>
<evidence type="ECO:0000313" key="2">
    <source>
        <dbReference type="EMBL" id="TQN46696.1"/>
    </source>
</evidence>
<keyword evidence="1" id="KW-0472">Membrane</keyword>
<keyword evidence="1" id="KW-1133">Transmembrane helix</keyword>
<name>A0A543PRI9_9MICO</name>
<reference evidence="2 3" key="1">
    <citation type="submission" date="2019-06" db="EMBL/GenBank/DDBJ databases">
        <title>Sequencing the genomes of 1000 actinobacteria strains.</title>
        <authorList>
            <person name="Klenk H.-P."/>
        </authorList>
    </citation>
    <scope>NUCLEOTIDE SEQUENCE [LARGE SCALE GENOMIC DNA]</scope>
    <source>
        <strain evidence="2 3">DSM 21776</strain>
    </source>
</reference>
<sequence length="143" mass="14212">MRGLSQAPRLGDANSRVAVSAPGRWPVRRVWSGLGVLAALVLLVGVGPGWAFATQPLWSVVTLGALAAASAALATFVPLPGEGLHVHFGCGPCAAVGGLAAVGGAWLALTSSHDGGTASLALALAGFGLARRVTEPQTCARPV</sequence>
<feature type="transmembrane region" description="Helical" evidence="1">
    <location>
        <begin position="57"/>
        <end position="79"/>
    </location>
</feature>
<feature type="transmembrane region" description="Helical" evidence="1">
    <location>
        <begin position="30"/>
        <end position="51"/>
    </location>
</feature>